<comment type="caution">
    <text evidence="2">The sequence shown here is derived from an EMBL/GenBank/DDBJ whole genome shotgun (WGS) entry which is preliminary data.</text>
</comment>
<dbReference type="OrthoDB" id="4353690at2759"/>
<organism evidence="2 3">
    <name type="scientific">Penicillium fimorum</name>
    <dbReference type="NCBI Taxonomy" id="1882269"/>
    <lineage>
        <taxon>Eukaryota</taxon>
        <taxon>Fungi</taxon>
        <taxon>Dikarya</taxon>
        <taxon>Ascomycota</taxon>
        <taxon>Pezizomycotina</taxon>
        <taxon>Eurotiomycetes</taxon>
        <taxon>Eurotiomycetidae</taxon>
        <taxon>Eurotiales</taxon>
        <taxon>Aspergillaceae</taxon>
        <taxon>Penicillium</taxon>
    </lineage>
</organism>
<dbReference type="AlphaFoldDB" id="A0A9W9Y1N4"/>
<sequence length="77" mass="9018">MEKDPFTWVDVEEHGTDKGLDILKRLEGLEQEVNSLRQEKSIKREDPPLIQRMDALEEEVSSLWQEKSIKQDDHSLA</sequence>
<evidence type="ECO:0000313" key="2">
    <source>
        <dbReference type="EMBL" id="KAJ5514136.1"/>
    </source>
</evidence>
<evidence type="ECO:0000313" key="3">
    <source>
        <dbReference type="Proteomes" id="UP001149954"/>
    </source>
</evidence>
<reference evidence="2" key="1">
    <citation type="submission" date="2022-12" db="EMBL/GenBank/DDBJ databases">
        <authorList>
            <person name="Petersen C."/>
        </authorList>
    </citation>
    <scope>NUCLEOTIDE SEQUENCE</scope>
    <source>
        <strain evidence="2">IBT 29495</strain>
    </source>
</reference>
<keyword evidence="1" id="KW-0175">Coiled coil</keyword>
<dbReference type="EMBL" id="JAPWDS010000002">
    <property type="protein sequence ID" value="KAJ5514136.1"/>
    <property type="molecule type" value="Genomic_DNA"/>
</dbReference>
<gene>
    <name evidence="2" type="ORF">N7463_003688</name>
</gene>
<protein>
    <submittedName>
        <fullName evidence="2">Uncharacterized protein</fullName>
    </submittedName>
</protein>
<accession>A0A9W9Y1N4</accession>
<dbReference type="Proteomes" id="UP001149954">
    <property type="component" value="Unassembled WGS sequence"/>
</dbReference>
<feature type="coiled-coil region" evidence="1">
    <location>
        <begin position="19"/>
        <end position="46"/>
    </location>
</feature>
<evidence type="ECO:0000256" key="1">
    <source>
        <dbReference type="SAM" id="Coils"/>
    </source>
</evidence>
<keyword evidence="3" id="KW-1185">Reference proteome</keyword>
<reference evidence="2" key="2">
    <citation type="journal article" date="2023" name="IMA Fungus">
        <title>Comparative genomic study of the Penicillium genus elucidates a diverse pangenome and 15 lateral gene transfer events.</title>
        <authorList>
            <person name="Petersen C."/>
            <person name="Sorensen T."/>
            <person name="Nielsen M.R."/>
            <person name="Sondergaard T.E."/>
            <person name="Sorensen J.L."/>
            <person name="Fitzpatrick D.A."/>
            <person name="Frisvad J.C."/>
            <person name="Nielsen K.L."/>
        </authorList>
    </citation>
    <scope>NUCLEOTIDE SEQUENCE</scope>
    <source>
        <strain evidence="2">IBT 29495</strain>
    </source>
</reference>
<proteinExistence type="predicted"/>
<name>A0A9W9Y1N4_9EURO</name>